<dbReference type="NCBIfam" id="TIGR00229">
    <property type="entry name" value="sensory_box"/>
    <property type="match status" value="1"/>
</dbReference>
<dbReference type="CDD" id="cd00130">
    <property type="entry name" value="PAS"/>
    <property type="match status" value="1"/>
</dbReference>
<dbReference type="SUPFAM" id="SSF52172">
    <property type="entry name" value="CheY-like"/>
    <property type="match status" value="1"/>
</dbReference>
<dbReference type="InterPro" id="IPR011006">
    <property type="entry name" value="CheY-like_superfamily"/>
</dbReference>
<dbReference type="PROSITE" id="PS50110">
    <property type="entry name" value="RESPONSE_REGULATORY"/>
    <property type="match status" value="1"/>
</dbReference>
<dbReference type="InterPro" id="IPR036890">
    <property type="entry name" value="HATPase_C_sf"/>
</dbReference>
<evidence type="ECO:0000259" key="10">
    <source>
        <dbReference type="PROSITE" id="PS50109"/>
    </source>
</evidence>
<evidence type="ECO:0000259" key="11">
    <source>
        <dbReference type="PROSITE" id="PS50110"/>
    </source>
</evidence>
<evidence type="ECO:0000256" key="8">
    <source>
        <dbReference type="ARBA" id="ARBA00023136"/>
    </source>
</evidence>
<comment type="catalytic activity">
    <reaction evidence="1">
        <text>ATP + protein L-histidine = ADP + protein N-phospho-L-histidine.</text>
        <dbReference type="EC" id="2.7.13.3"/>
    </reaction>
</comment>
<reference evidence="15" key="1">
    <citation type="submission" date="2018-05" db="EMBL/GenBank/DDBJ databases">
        <authorList>
            <person name="Du Z."/>
            <person name="Wang X."/>
        </authorList>
    </citation>
    <scope>NUCLEOTIDE SEQUENCE [LARGE SCALE GENOMIC DNA]</scope>
    <source>
        <strain evidence="15">CQN31</strain>
    </source>
</reference>
<dbReference type="Pfam" id="PF08448">
    <property type="entry name" value="PAS_4"/>
    <property type="match status" value="1"/>
</dbReference>
<dbReference type="CDD" id="cd12914">
    <property type="entry name" value="PDC1_DGC_like"/>
    <property type="match status" value="1"/>
</dbReference>
<feature type="domain" description="Histidine kinase" evidence="10">
    <location>
        <begin position="479"/>
        <end position="700"/>
    </location>
</feature>
<dbReference type="InterPro" id="IPR033479">
    <property type="entry name" value="dCache_1"/>
</dbReference>
<comment type="subcellular location">
    <subcellularLocation>
        <location evidence="2">Cell membrane</location>
        <topology evidence="2">Multi-pass membrane protein</topology>
    </subcellularLocation>
</comment>
<keyword evidence="7" id="KW-1133">Transmembrane helix</keyword>
<dbReference type="InterPro" id="IPR013656">
    <property type="entry name" value="PAS_4"/>
</dbReference>
<evidence type="ECO:0000313" key="14">
    <source>
        <dbReference type="EMBL" id="PWS34244.1"/>
    </source>
</evidence>
<dbReference type="InterPro" id="IPR000014">
    <property type="entry name" value="PAS"/>
</dbReference>
<dbReference type="InterPro" id="IPR001789">
    <property type="entry name" value="Sig_transdc_resp-reg_receiver"/>
</dbReference>
<dbReference type="Gene3D" id="3.30.565.10">
    <property type="entry name" value="Histidine kinase-like ATPase, C-terminal domain"/>
    <property type="match status" value="1"/>
</dbReference>
<dbReference type="CDD" id="cd00082">
    <property type="entry name" value="HisKA"/>
    <property type="match status" value="1"/>
</dbReference>
<evidence type="ECO:0000256" key="3">
    <source>
        <dbReference type="ARBA" id="ARBA00012438"/>
    </source>
</evidence>
<feature type="domain" description="PAC" evidence="13">
    <location>
        <begin position="414"/>
        <end position="466"/>
    </location>
</feature>
<keyword evidence="6" id="KW-0812">Transmembrane</keyword>
<dbReference type="SUPFAM" id="SSF55785">
    <property type="entry name" value="PYP-like sensor domain (PAS domain)"/>
    <property type="match status" value="1"/>
</dbReference>
<evidence type="ECO:0000256" key="9">
    <source>
        <dbReference type="PROSITE-ProRule" id="PRU00169"/>
    </source>
</evidence>
<accession>A0A317F528</accession>
<dbReference type="SUPFAM" id="SSF47384">
    <property type="entry name" value="Homodimeric domain of signal transducing histidine kinase"/>
    <property type="match status" value="1"/>
</dbReference>
<gene>
    <name evidence="14" type="ORF">DFH01_26850</name>
</gene>
<dbReference type="SUPFAM" id="SSF55874">
    <property type="entry name" value="ATPase domain of HSP90 chaperone/DNA topoisomerase II/histidine kinase"/>
    <property type="match status" value="1"/>
</dbReference>
<dbReference type="SMART" id="SM00387">
    <property type="entry name" value="HATPase_c"/>
    <property type="match status" value="1"/>
</dbReference>
<evidence type="ECO:0000256" key="5">
    <source>
        <dbReference type="ARBA" id="ARBA00022553"/>
    </source>
</evidence>
<dbReference type="EC" id="2.7.13.3" evidence="3"/>
<dbReference type="Pfam" id="PF02518">
    <property type="entry name" value="HATPase_c"/>
    <property type="match status" value="1"/>
</dbReference>
<sequence>MALVALVSLFLATIVWMRVASLQEERSAALDRAESGMRSLALVAEQYAQRTLDSAELVSEQVAARVARLGGAVALRGSRGAHQWLVDLSARSAGDYLMVVDREGMPVATSTADPAPQVDLSDRRWFRAHRDGVIAHIGEAIHSRITNETLFTYSRALRDAAGVFDGAVQVSARTSFFEGIALLQEFGSGTTLGLFDDAGRVLARTGLRPEQIGATLRGTALGARLEGPDTAGTLRGVMPFSGEERIIAYRKLENWPVVVTASVPVAQALAPWRAAVRWSAWVLGGLSLGLLLLSALVIRMASRVARAREQLAAANQALRQAAAGLEARVGERTRELAASERRFRVIFDSTFQLTALLDRDGTVLEMNETALHFLGLRRHEAVGRHVAELPAWRDGPVARRMRAAVLEAAAGAAVREEMPAFSGDGRIAPIEVSLRPVTNATGDVAWLVAEGHDLTELKAAEARLHEARKMEALGQLTGGVAHDFNNLLMVVLGNLALLRKRLPQEPRLTRLLDGAQQGAERGAALTARMLAFARRQELRPAPTDLAALVRGMATLLERSVGPQVRVVLDLPEGLPPALVDANQLELALLNLAVNARDAMPGGGEVRLRIEAAIAPAADAPPGLAPGVYLRVLLHDTGMGMDAATLARATEPFFTTKGIGKGSGLGLSMVHGLAQQSGGGLGIASRPGAGTEVAVWLPRAEAAAGPEKAVPASLPSARRAQPRRILVVDDDPLVAAGTAMMLEDLGHEAIIAASAEEALVLLARDRGLDMVLTDHAMPGMTGLELIERLRQERPDLPVALATGYAEAPAGTPSRLPRLGKPYRQDELDALVRALTCAEAA</sequence>
<keyword evidence="8" id="KW-0472">Membrane</keyword>
<dbReference type="InterPro" id="IPR005467">
    <property type="entry name" value="His_kinase_dom"/>
</dbReference>
<evidence type="ECO:0000256" key="7">
    <source>
        <dbReference type="ARBA" id="ARBA00022989"/>
    </source>
</evidence>
<protein>
    <recommendedName>
        <fullName evidence="3">histidine kinase</fullName>
        <ecNumber evidence="3">2.7.13.3</ecNumber>
    </recommendedName>
</protein>
<feature type="domain" description="PAS" evidence="12">
    <location>
        <begin position="339"/>
        <end position="389"/>
    </location>
</feature>
<name>A0A317F528_9PROT</name>
<keyword evidence="5 9" id="KW-0597">Phosphoprotein</keyword>
<dbReference type="InterPro" id="IPR036097">
    <property type="entry name" value="HisK_dim/P_sf"/>
</dbReference>
<dbReference type="PANTHER" id="PTHR43065">
    <property type="entry name" value="SENSOR HISTIDINE KINASE"/>
    <property type="match status" value="1"/>
</dbReference>
<comment type="caution">
    <text evidence="14">The sequence shown here is derived from an EMBL/GenBank/DDBJ whole genome shotgun (WGS) entry which is preliminary data.</text>
</comment>
<dbReference type="PROSITE" id="PS50109">
    <property type="entry name" value="HIS_KIN"/>
    <property type="match status" value="1"/>
</dbReference>
<feature type="modified residue" description="4-aspartylphosphate" evidence="9">
    <location>
        <position position="773"/>
    </location>
</feature>
<dbReference type="GO" id="GO:0005886">
    <property type="term" value="C:plasma membrane"/>
    <property type="evidence" value="ECO:0007669"/>
    <property type="project" value="UniProtKB-SubCell"/>
</dbReference>
<evidence type="ECO:0000256" key="2">
    <source>
        <dbReference type="ARBA" id="ARBA00004651"/>
    </source>
</evidence>
<feature type="domain" description="Response regulatory" evidence="11">
    <location>
        <begin position="723"/>
        <end position="834"/>
    </location>
</feature>
<dbReference type="Proteomes" id="UP000245765">
    <property type="component" value="Unassembled WGS sequence"/>
</dbReference>
<dbReference type="InterPro" id="IPR004358">
    <property type="entry name" value="Sig_transdc_His_kin-like_C"/>
</dbReference>
<dbReference type="PRINTS" id="PR00344">
    <property type="entry name" value="BCTRLSENSOR"/>
</dbReference>
<evidence type="ECO:0000313" key="15">
    <source>
        <dbReference type="Proteomes" id="UP000245765"/>
    </source>
</evidence>
<dbReference type="GO" id="GO:0000155">
    <property type="term" value="F:phosphorelay sensor kinase activity"/>
    <property type="evidence" value="ECO:0007669"/>
    <property type="project" value="InterPro"/>
</dbReference>
<dbReference type="InterPro" id="IPR035965">
    <property type="entry name" value="PAS-like_dom_sf"/>
</dbReference>
<dbReference type="Pfam" id="PF00512">
    <property type="entry name" value="HisKA"/>
    <property type="match status" value="1"/>
</dbReference>
<dbReference type="PROSITE" id="PS50112">
    <property type="entry name" value="PAS"/>
    <property type="match status" value="1"/>
</dbReference>
<evidence type="ECO:0000259" key="13">
    <source>
        <dbReference type="PROSITE" id="PS50113"/>
    </source>
</evidence>
<dbReference type="InterPro" id="IPR003594">
    <property type="entry name" value="HATPase_dom"/>
</dbReference>
<keyword evidence="4" id="KW-1003">Cell membrane</keyword>
<dbReference type="Gene3D" id="3.40.50.2300">
    <property type="match status" value="1"/>
</dbReference>
<dbReference type="EMBL" id="QGNA01000008">
    <property type="protein sequence ID" value="PWS34244.1"/>
    <property type="molecule type" value="Genomic_DNA"/>
</dbReference>
<organism evidence="14 15">
    <name type="scientific">Falsiroseomonas bella</name>
    <dbReference type="NCBI Taxonomy" id="2184016"/>
    <lineage>
        <taxon>Bacteria</taxon>
        <taxon>Pseudomonadati</taxon>
        <taxon>Pseudomonadota</taxon>
        <taxon>Alphaproteobacteria</taxon>
        <taxon>Acetobacterales</taxon>
        <taxon>Roseomonadaceae</taxon>
        <taxon>Falsiroseomonas</taxon>
    </lineage>
</organism>
<dbReference type="Pfam" id="PF00072">
    <property type="entry name" value="Response_reg"/>
    <property type="match status" value="1"/>
</dbReference>
<evidence type="ECO:0000256" key="4">
    <source>
        <dbReference type="ARBA" id="ARBA00022475"/>
    </source>
</evidence>
<keyword evidence="15" id="KW-1185">Reference proteome</keyword>
<dbReference type="SMART" id="SM00448">
    <property type="entry name" value="REC"/>
    <property type="match status" value="1"/>
</dbReference>
<dbReference type="SMART" id="SM00388">
    <property type="entry name" value="HisKA"/>
    <property type="match status" value="1"/>
</dbReference>
<dbReference type="SMART" id="SM00091">
    <property type="entry name" value="PAS"/>
    <property type="match status" value="1"/>
</dbReference>
<dbReference type="Gene3D" id="1.10.287.130">
    <property type="match status" value="1"/>
</dbReference>
<dbReference type="PANTHER" id="PTHR43065:SF42">
    <property type="entry name" value="TWO-COMPONENT SENSOR PPRA"/>
    <property type="match status" value="1"/>
</dbReference>
<evidence type="ECO:0000259" key="12">
    <source>
        <dbReference type="PROSITE" id="PS50112"/>
    </source>
</evidence>
<dbReference type="Pfam" id="PF02743">
    <property type="entry name" value="dCache_1"/>
    <property type="match status" value="1"/>
</dbReference>
<proteinExistence type="predicted"/>
<dbReference type="PROSITE" id="PS50113">
    <property type="entry name" value="PAC"/>
    <property type="match status" value="1"/>
</dbReference>
<dbReference type="InterPro" id="IPR003661">
    <property type="entry name" value="HisK_dim/P_dom"/>
</dbReference>
<evidence type="ECO:0000256" key="1">
    <source>
        <dbReference type="ARBA" id="ARBA00000085"/>
    </source>
</evidence>
<dbReference type="InterPro" id="IPR000700">
    <property type="entry name" value="PAS-assoc_C"/>
</dbReference>
<dbReference type="CDD" id="cd12915">
    <property type="entry name" value="PDC2_DGC_like"/>
    <property type="match status" value="1"/>
</dbReference>
<dbReference type="AlphaFoldDB" id="A0A317F528"/>
<evidence type="ECO:0000256" key="6">
    <source>
        <dbReference type="ARBA" id="ARBA00022692"/>
    </source>
</evidence>
<dbReference type="Gene3D" id="3.30.450.20">
    <property type="entry name" value="PAS domain"/>
    <property type="match status" value="3"/>
</dbReference>